<evidence type="ECO:0000256" key="3">
    <source>
        <dbReference type="ARBA" id="ARBA00022723"/>
    </source>
</evidence>
<keyword evidence="1" id="KW-1003">Cell membrane</keyword>
<sequence length="355" mass="39836">MHNAPSFTAKHPAAAVIRTSRDCHGTVTPAWRNAGNVNRRESCMGQKTSATSLFRHPIGARAATAFLSGSAATDGLVSQDPPAGHAAQHDDPDSSAHRYRTIWLSDIHLGSSGCQAPYLLDFLRHNDSEYLYLVGDIIDGWQLKKGWYWPQAHNDVVQKILRKARKGTQVVYIPGNHDEGARQFCDLAFGDIQVRGEAFHTTLAGKRLWIVHGDLFDGVIQHAKWLAYLGDTLYTLILVLNRWFNRIRSRLGFQYWSLSQYLKHQVKNAVNFISQFETVMTDEARRRGCDGVVCGHIHKAEIRDIDGVLYCNDGDWVESLSALVETMEGELKIVYWTVMRTAPTETTSRKAKATA</sequence>
<evidence type="ECO:0000256" key="4">
    <source>
        <dbReference type="ARBA" id="ARBA00023136"/>
    </source>
</evidence>
<dbReference type="KEGG" id="bur:Bcep18194_A5597"/>
<dbReference type="GO" id="GO:0009245">
    <property type="term" value="P:lipid A biosynthetic process"/>
    <property type="evidence" value="ECO:0007669"/>
    <property type="project" value="TreeGrafter"/>
</dbReference>
<dbReference type="PANTHER" id="PTHR34990:SF2">
    <property type="entry name" value="BLL8164 PROTEIN"/>
    <property type="match status" value="1"/>
</dbReference>
<gene>
    <name evidence="7" type="ordered locus">Bcep18194_A5597</name>
</gene>
<dbReference type="PANTHER" id="PTHR34990">
    <property type="entry name" value="UDP-2,3-DIACYLGLUCOSAMINE HYDROLASE-RELATED"/>
    <property type="match status" value="1"/>
</dbReference>
<evidence type="ECO:0000259" key="6">
    <source>
        <dbReference type="Pfam" id="PF00149"/>
    </source>
</evidence>
<keyword evidence="3" id="KW-0479">Metal-binding</keyword>
<evidence type="ECO:0000256" key="5">
    <source>
        <dbReference type="ARBA" id="ARBA00023211"/>
    </source>
</evidence>
<keyword evidence="2" id="KW-0997">Cell inner membrane</keyword>
<dbReference type="GO" id="GO:0016020">
    <property type="term" value="C:membrane"/>
    <property type="evidence" value="ECO:0007669"/>
    <property type="project" value="GOC"/>
</dbReference>
<keyword evidence="4" id="KW-0472">Membrane</keyword>
<dbReference type="EMBL" id="CP000151">
    <property type="protein sequence ID" value="ABB09191.1"/>
    <property type="molecule type" value="Genomic_DNA"/>
</dbReference>
<proteinExistence type="predicted"/>
<keyword evidence="8" id="KW-1185">Reference proteome</keyword>
<feature type="domain" description="Calcineurin-like phosphoesterase" evidence="6">
    <location>
        <begin position="100"/>
        <end position="299"/>
    </location>
</feature>
<accession>Q39EC5</accession>
<evidence type="ECO:0000313" key="8">
    <source>
        <dbReference type="Proteomes" id="UP000002705"/>
    </source>
</evidence>
<name>Q39EC5_BURL3</name>
<organism evidence="7 8">
    <name type="scientific">Burkholderia lata (strain ATCC 17760 / DSM 23089 / LMG 22485 / NCIMB 9086 / R18194 / 383)</name>
    <dbReference type="NCBI Taxonomy" id="482957"/>
    <lineage>
        <taxon>Bacteria</taxon>
        <taxon>Pseudomonadati</taxon>
        <taxon>Pseudomonadota</taxon>
        <taxon>Betaproteobacteria</taxon>
        <taxon>Burkholderiales</taxon>
        <taxon>Burkholderiaceae</taxon>
        <taxon>Burkholderia</taxon>
        <taxon>Burkholderia cepacia complex</taxon>
    </lineage>
</organism>
<reference evidence="7" key="1">
    <citation type="submission" date="2009-01" db="EMBL/GenBank/DDBJ databases">
        <title>Complete sequence of chromosome 1 of Burkholderia sp. 383.</title>
        <authorList>
            <consortium name="US DOE Joint Genome Institute"/>
            <person name="Copeland A."/>
            <person name="Lucas S."/>
            <person name="Lapidus A."/>
            <person name="Barry K."/>
            <person name="Detter J.C."/>
            <person name="Glavina T."/>
            <person name="Hammon N."/>
            <person name="Israni S."/>
            <person name="Pitluck S."/>
            <person name="Chain P."/>
            <person name="Malfatti S."/>
            <person name="Shin M."/>
            <person name="Vergez L."/>
            <person name="Schmutz J."/>
            <person name="Larimer F."/>
            <person name="Land M."/>
            <person name="Kyrpides N."/>
            <person name="Lykidis A."/>
            <person name="Richardson P."/>
        </authorList>
    </citation>
    <scope>NUCLEOTIDE SEQUENCE</scope>
    <source>
        <strain evidence="7">383</strain>
    </source>
</reference>
<dbReference type="GO" id="GO:0008758">
    <property type="term" value="F:UDP-2,3-diacylglucosamine hydrolase activity"/>
    <property type="evidence" value="ECO:0007669"/>
    <property type="project" value="TreeGrafter"/>
</dbReference>
<dbReference type="InterPro" id="IPR004843">
    <property type="entry name" value="Calcineurin-like_PHP"/>
</dbReference>
<dbReference type="PATRIC" id="fig|482957.22.peg.2563"/>
<dbReference type="Pfam" id="PF00149">
    <property type="entry name" value="Metallophos"/>
    <property type="match status" value="1"/>
</dbReference>
<dbReference type="Gene3D" id="3.60.21.10">
    <property type="match status" value="1"/>
</dbReference>
<dbReference type="CDD" id="cd07398">
    <property type="entry name" value="MPP_YbbF-LpxH"/>
    <property type="match status" value="1"/>
</dbReference>
<dbReference type="InterPro" id="IPR043461">
    <property type="entry name" value="LpxH-like"/>
</dbReference>
<dbReference type="InterPro" id="IPR029052">
    <property type="entry name" value="Metallo-depent_PP-like"/>
</dbReference>
<evidence type="ECO:0000313" key="7">
    <source>
        <dbReference type="EMBL" id="ABB09191.1"/>
    </source>
</evidence>
<protein>
    <submittedName>
        <fullName evidence="7">Metallophosphoesterase</fullName>
    </submittedName>
</protein>
<dbReference type="Proteomes" id="UP000002705">
    <property type="component" value="Chromosome 1"/>
</dbReference>
<dbReference type="HOGENOM" id="CLU_061126_1_0_4"/>
<dbReference type="SUPFAM" id="SSF56300">
    <property type="entry name" value="Metallo-dependent phosphatases"/>
    <property type="match status" value="1"/>
</dbReference>
<dbReference type="GO" id="GO:0046872">
    <property type="term" value="F:metal ion binding"/>
    <property type="evidence" value="ECO:0007669"/>
    <property type="project" value="UniProtKB-KW"/>
</dbReference>
<keyword evidence="5" id="KW-0464">Manganese</keyword>
<evidence type="ECO:0000256" key="2">
    <source>
        <dbReference type="ARBA" id="ARBA00022519"/>
    </source>
</evidence>
<dbReference type="AlphaFoldDB" id="Q39EC5"/>
<evidence type="ECO:0000256" key="1">
    <source>
        <dbReference type="ARBA" id="ARBA00022475"/>
    </source>
</evidence>